<sequence length="155" mass="17896">MERNLSKLMPVMEANTGTLLQPSYQDKQKEDKGFTGAKNLAEREVAYEEAMKCIYEYEQTPLGGFKKKTLGVIFKKELLEDWIKHIDTISTYDAMDIRFGIYTQEFINDTPEPDDHNLDKITVFLFPMFEGKPATIGKPKQDQKVNPFNMGEVYP</sequence>
<dbReference type="EMBL" id="FNGY01000001">
    <property type="protein sequence ID" value="SDL57516.1"/>
    <property type="molecule type" value="Genomic_DNA"/>
</dbReference>
<evidence type="ECO:0000313" key="2">
    <source>
        <dbReference type="Proteomes" id="UP000183200"/>
    </source>
</evidence>
<dbReference type="AlphaFoldDB" id="A0A1G9L6S5"/>
<evidence type="ECO:0000313" key="1">
    <source>
        <dbReference type="EMBL" id="SDL57516.1"/>
    </source>
</evidence>
<keyword evidence="2" id="KW-1185">Reference proteome</keyword>
<proteinExistence type="predicted"/>
<name>A0A1G9L6S5_9SPHI</name>
<gene>
    <name evidence="1" type="ORF">SAMN05421820_101789</name>
</gene>
<dbReference type="RefSeq" id="WP_074604782.1">
    <property type="nucleotide sequence ID" value="NZ_FNGY01000001.1"/>
</dbReference>
<protein>
    <submittedName>
        <fullName evidence="1">Uncharacterized protein</fullName>
    </submittedName>
</protein>
<organism evidence="1 2">
    <name type="scientific">Pedobacter steynii</name>
    <dbReference type="NCBI Taxonomy" id="430522"/>
    <lineage>
        <taxon>Bacteria</taxon>
        <taxon>Pseudomonadati</taxon>
        <taxon>Bacteroidota</taxon>
        <taxon>Sphingobacteriia</taxon>
        <taxon>Sphingobacteriales</taxon>
        <taxon>Sphingobacteriaceae</taxon>
        <taxon>Pedobacter</taxon>
    </lineage>
</organism>
<accession>A0A1G9L6S5</accession>
<reference evidence="2" key="1">
    <citation type="submission" date="2016-10" db="EMBL/GenBank/DDBJ databases">
        <authorList>
            <person name="Varghese N."/>
            <person name="Submissions S."/>
        </authorList>
    </citation>
    <scope>NUCLEOTIDE SEQUENCE [LARGE SCALE GENOMIC DNA]</scope>
    <source>
        <strain evidence="2">DSM 19110</strain>
    </source>
</reference>
<dbReference type="Proteomes" id="UP000183200">
    <property type="component" value="Unassembled WGS sequence"/>
</dbReference>